<dbReference type="InterPro" id="IPR013216">
    <property type="entry name" value="Methyltransf_11"/>
</dbReference>
<dbReference type="SUPFAM" id="SSF53335">
    <property type="entry name" value="S-adenosyl-L-methionine-dependent methyltransferases"/>
    <property type="match status" value="1"/>
</dbReference>
<dbReference type="CDD" id="cd02440">
    <property type="entry name" value="AdoMet_MTases"/>
    <property type="match status" value="1"/>
</dbReference>
<sequence>MKNNVQQKVSAYEQDLALNDLIEAYWDERSGDFSRLRLKELAGPCAVAWRGYLEEKLAAAGSLKILDVGTGAGFFAIILGSLGHQVTGIDMSGDMLHQAKQNVLAAGCRAEFRKMNAQALDFVDDTFDVVISRNLTWTLPDAMQAYREWRRVLKPGGRLLNFDSDYGLMTFSRKEDQADVHANIRQELVTECNEIKDELRISTHRRPAWDAQFLRSLGMQVTVEEDIAPKVRVDAAMKFDTLPLFGLIASK</sequence>
<dbReference type="InterPro" id="IPR029063">
    <property type="entry name" value="SAM-dependent_MTases_sf"/>
</dbReference>
<dbReference type="PANTHER" id="PTHR43591:SF24">
    <property type="entry name" value="2-METHOXY-6-POLYPRENYL-1,4-BENZOQUINOL METHYLASE, MITOCHONDRIAL"/>
    <property type="match status" value="1"/>
</dbReference>
<dbReference type="RefSeq" id="WP_074573392.1">
    <property type="nucleotide sequence ID" value="NZ_FNJQ01000041.1"/>
</dbReference>
<dbReference type="Pfam" id="PF08241">
    <property type="entry name" value="Methyltransf_11"/>
    <property type="match status" value="1"/>
</dbReference>
<evidence type="ECO:0000313" key="3">
    <source>
        <dbReference type="Proteomes" id="UP000182412"/>
    </source>
</evidence>
<evidence type="ECO:0000259" key="1">
    <source>
        <dbReference type="Pfam" id="PF08241"/>
    </source>
</evidence>
<name>A0A1H0UZ34_SELRU</name>
<protein>
    <submittedName>
        <fullName evidence="2">Methyltransferase domain-containing protein</fullName>
    </submittedName>
</protein>
<dbReference type="EMBL" id="FNJQ01000041">
    <property type="protein sequence ID" value="SDP71549.1"/>
    <property type="molecule type" value="Genomic_DNA"/>
</dbReference>
<gene>
    <name evidence="2" type="ORF">SAMN05216366_1419</name>
</gene>
<keyword evidence="2" id="KW-0808">Transferase</keyword>
<dbReference type="OrthoDB" id="9808140at2"/>
<dbReference type="AlphaFoldDB" id="A0A1H0UZ34"/>
<reference evidence="2 3" key="1">
    <citation type="submission" date="2016-10" db="EMBL/GenBank/DDBJ databases">
        <authorList>
            <person name="de Groot N.N."/>
        </authorList>
    </citation>
    <scope>NUCLEOTIDE SEQUENCE [LARGE SCALE GENOMIC DNA]</scope>
    <source>
        <strain evidence="2 3">S137</strain>
    </source>
</reference>
<proteinExistence type="predicted"/>
<accession>A0A1H0UZ34</accession>
<dbReference type="GO" id="GO:0032259">
    <property type="term" value="P:methylation"/>
    <property type="evidence" value="ECO:0007669"/>
    <property type="project" value="UniProtKB-KW"/>
</dbReference>
<evidence type="ECO:0000313" key="2">
    <source>
        <dbReference type="EMBL" id="SDP71549.1"/>
    </source>
</evidence>
<dbReference type="Gene3D" id="3.40.50.150">
    <property type="entry name" value="Vaccinia Virus protein VP39"/>
    <property type="match status" value="1"/>
</dbReference>
<organism evidence="2 3">
    <name type="scientific">Selenomonas ruminantium</name>
    <dbReference type="NCBI Taxonomy" id="971"/>
    <lineage>
        <taxon>Bacteria</taxon>
        <taxon>Bacillati</taxon>
        <taxon>Bacillota</taxon>
        <taxon>Negativicutes</taxon>
        <taxon>Selenomonadales</taxon>
        <taxon>Selenomonadaceae</taxon>
        <taxon>Selenomonas</taxon>
    </lineage>
</organism>
<feature type="domain" description="Methyltransferase type 11" evidence="1">
    <location>
        <begin position="66"/>
        <end position="160"/>
    </location>
</feature>
<keyword evidence="2" id="KW-0489">Methyltransferase</keyword>
<dbReference type="Proteomes" id="UP000182412">
    <property type="component" value="Unassembled WGS sequence"/>
</dbReference>
<dbReference type="PANTHER" id="PTHR43591">
    <property type="entry name" value="METHYLTRANSFERASE"/>
    <property type="match status" value="1"/>
</dbReference>
<dbReference type="GO" id="GO:0008757">
    <property type="term" value="F:S-adenosylmethionine-dependent methyltransferase activity"/>
    <property type="evidence" value="ECO:0007669"/>
    <property type="project" value="InterPro"/>
</dbReference>